<dbReference type="PANTHER" id="PTHR43135">
    <property type="entry name" value="ALPHA-D-RIBOSE 1-METHYLPHOSPHONATE 5-TRIPHOSPHATE DIPHOSPHATASE"/>
    <property type="match status" value="1"/>
</dbReference>
<dbReference type="InParanoid" id="A0A545AL82"/>
<dbReference type="NCBIfam" id="NF011990">
    <property type="entry name" value="PRK15446.2-6"/>
    <property type="match status" value="1"/>
</dbReference>
<dbReference type="Proteomes" id="UP000317982">
    <property type="component" value="Unassembled WGS sequence"/>
</dbReference>
<dbReference type="InterPro" id="IPR013108">
    <property type="entry name" value="Amidohydro_3"/>
</dbReference>
<evidence type="ECO:0000259" key="1">
    <source>
        <dbReference type="Pfam" id="PF07969"/>
    </source>
</evidence>
<dbReference type="GO" id="GO:0016810">
    <property type="term" value="F:hydrolase activity, acting on carbon-nitrogen (but not peptide) bonds"/>
    <property type="evidence" value="ECO:0007669"/>
    <property type="project" value="InterPro"/>
</dbReference>
<dbReference type="PIRSF" id="PIRSF038971">
    <property type="entry name" value="PhnM"/>
    <property type="match status" value="1"/>
</dbReference>
<dbReference type="InterPro" id="IPR011059">
    <property type="entry name" value="Metal-dep_hydrolase_composite"/>
</dbReference>
<evidence type="ECO:0000313" key="3">
    <source>
        <dbReference type="Proteomes" id="UP000317982"/>
    </source>
</evidence>
<dbReference type="SUPFAM" id="SSF51556">
    <property type="entry name" value="Metallo-dependent hydrolases"/>
    <property type="match status" value="1"/>
</dbReference>
<organism evidence="2 3">
    <name type="scientific">Cryptosporangium phraense</name>
    <dbReference type="NCBI Taxonomy" id="2593070"/>
    <lineage>
        <taxon>Bacteria</taxon>
        <taxon>Bacillati</taxon>
        <taxon>Actinomycetota</taxon>
        <taxon>Actinomycetes</taxon>
        <taxon>Cryptosporangiales</taxon>
        <taxon>Cryptosporangiaceae</taxon>
        <taxon>Cryptosporangium</taxon>
    </lineage>
</organism>
<dbReference type="NCBIfam" id="NF011984">
    <property type="entry name" value="PRK15446.1-5"/>
    <property type="match status" value="1"/>
</dbReference>
<dbReference type="PANTHER" id="PTHR43135:SF3">
    <property type="entry name" value="ALPHA-D-RIBOSE 1-METHYLPHOSPHONATE 5-TRIPHOSPHATE DIPHOSPHATASE"/>
    <property type="match status" value="1"/>
</dbReference>
<keyword evidence="3" id="KW-1185">Reference proteome</keyword>
<comment type="caution">
    <text evidence="2">The sequence shown here is derived from an EMBL/GenBank/DDBJ whole genome shotgun (WGS) entry which is preliminary data.</text>
</comment>
<keyword evidence="2" id="KW-0378">Hydrolase</keyword>
<feature type="domain" description="Amidohydrolase 3" evidence="1">
    <location>
        <begin position="180"/>
        <end position="395"/>
    </location>
</feature>
<dbReference type="Gene3D" id="3.20.20.140">
    <property type="entry name" value="Metal-dependent hydrolases"/>
    <property type="match status" value="2"/>
</dbReference>
<dbReference type="EC" id="3.6.1.63" evidence="2"/>
<dbReference type="RefSeq" id="WP_142707474.1">
    <property type="nucleotide sequence ID" value="NZ_VIRS01000020.1"/>
</dbReference>
<dbReference type="NCBIfam" id="TIGR02318">
    <property type="entry name" value="phosphono_phnM"/>
    <property type="match status" value="1"/>
</dbReference>
<proteinExistence type="predicted"/>
<dbReference type="AlphaFoldDB" id="A0A545AL82"/>
<dbReference type="EMBL" id="VIRS01000020">
    <property type="protein sequence ID" value="TQS42073.1"/>
    <property type="molecule type" value="Genomic_DNA"/>
</dbReference>
<reference evidence="2 3" key="1">
    <citation type="submission" date="2019-07" db="EMBL/GenBank/DDBJ databases">
        <title>Cryptosporangium phraense sp. nov., isolated from plant litter.</title>
        <authorList>
            <person name="Suriyachadkun C."/>
        </authorList>
    </citation>
    <scope>NUCLEOTIDE SEQUENCE [LARGE SCALE GENOMIC DNA]</scope>
    <source>
        <strain evidence="2 3">A-T 5661</strain>
    </source>
</reference>
<dbReference type="InterPro" id="IPR051781">
    <property type="entry name" value="Metallo-dep_Hydrolase"/>
</dbReference>
<dbReference type="InterPro" id="IPR012696">
    <property type="entry name" value="PhnM"/>
</dbReference>
<dbReference type="OrthoDB" id="3189065at2"/>
<dbReference type="SUPFAM" id="SSF51338">
    <property type="entry name" value="Composite domain of metallo-dependent hydrolases"/>
    <property type="match status" value="1"/>
</dbReference>
<accession>A0A545AL82</accession>
<name>A0A545AL82_9ACTN</name>
<protein>
    <submittedName>
        <fullName evidence="2">Alpha-D-ribose 1-methylphosphonate 5-triphosphate diphosphatase</fullName>
        <ecNumber evidence="2">3.6.1.63</ecNumber>
    </submittedName>
</protein>
<evidence type="ECO:0000313" key="2">
    <source>
        <dbReference type="EMBL" id="TQS42073.1"/>
    </source>
</evidence>
<dbReference type="Gene3D" id="2.30.40.10">
    <property type="entry name" value="Urease, subunit C, domain 1"/>
    <property type="match status" value="2"/>
</dbReference>
<gene>
    <name evidence="2" type="ORF">FL583_26155</name>
</gene>
<dbReference type="Pfam" id="PF07969">
    <property type="entry name" value="Amidohydro_3"/>
    <property type="match status" value="1"/>
</dbReference>
<dbReference type="InterPro" id="IPR032466">
    <property type="entry name" value="Metal_Hydrolase"/>
</dbReference>
<sequence>MTETVLRNATLVLPDSVLTGSVVVRDGVIVDLDTGGTTGSAGSAGEDLDGDYLLPGLVEVHTDHLEYHVKPRPGTEWDAVPAVLAHDAQLTSSGVTTVLDALRVGSDPRHYDTAALQDAAPALAPRMAAAIAHSADAGILRADHYLHLRCEVPAPDCVDVFDTFAGDPRVLLVSLMDHTPGARQFASLDAFRRYTVGKGRVSDAEFDEYVRFLQSVGAEYADKHRAAIAERVRERGLRLATHDDATVEHVAESVAIGGTIAEFPTTVAAARAAVESGQQTVMGAPNLVLGGSQSGNVSAAEILAEGLLDILSSDYVPSSPLQAVFHLHSAGTLPIEAGARLVSTNPARAVGLDDRGEIAIGQRADLVRVHAHDSANGPRSSFPVVRGVWRAGRRVC</sequence>
<dbReference type="GO" id="GO:0019700">
    <property type="term" value="P:organic phosphonate catabolic process"/>
    <property type="evidence" value="ECO:0007669"/>
    <property type="project" value="InterPro"/>
</dbReference>